<dbReference type="PANTHER" id="PTHR47481:SF10">
    <property type="entry name" value="COPIA-LIKE POLYPROTEIN_RETROTRANSPOSON"/>
    <property type="match status" value="1"/>
</dbReference>
<dbReference type="PANTHER" id="PTHR47481">
    <property type="match status" value="1"/>
</dbReference>
<feature type="domain" description="Retrovirus-related Pol polyprotein from transposon TNT 1-94-like beta-barrel" evidence="3">
    <location>
        <begin position="332"/>
        <end position="385"/>
    </location>
</feature>
<feature type="compositionally biased region" description="Low complexity" evidence="1">
    <location>
        <begin position="253"/>
        <end position="262"/>
    </location>
</feature>
<feature type="region of interest" description="Disordered" evidence="1">
    <location>
        <begin position="236"/>
        <end position="284"/>
    </location>
</feature>
<dbReference type="Pfam" id="PF14223">
    <property type="entry name" value="Retrotran_gag_2"/>
    <property type="match status" value="1"/>
</dbReference>
<dbReference type="Pfam" id="PF14244">
    <property type="entry name" value="Retrotran_gag_3"/>
    <property type="match status" value="1"/>
</dbReference>
<gene>
    <name evidence="5" type="primary">LOC104755317</name>
</gene>
<dbReference type="GeneID" id="104755317"/>
<evidence type="ECO:0000259" key="2">
    <source>
        <dbReference type="Pfam" id="PF14244"/>
    </source>
</evidence>
<protein>
    <submittedName>
        <fullName evidence="5">Uncharacterized protein LOC104755317</fullName>
    </submittedName>
</protein>
<organism evidence="4 5">
    <name type="scientific">Camelina sativa</name>
    <name type="common">False flax</name>
    <name type="synonym">Myagrum sativum</name>
    <dbReference type="NCBI Taxonomy" id="90675"/>
    <lineage>
        <taxon>Eukaryota</taxon>
        <taxon>Viridiplantae</taxon>
        <taxon>Streptophyta</taxon>
        <taxon>Embryophyta</taxon>
        <taxon>Tracheophyta</taxon>
        <taxon>Spermatophyta</taxon>
        <taxon>Magnoliopsida</taxon>
        <taxon>eudicotyledons</taxon>
        <taxon>Gunneridae</taxon>
        <taxon>Pentapetalae</taxon>
        <taxon>rosids</taxon>
        <taxon>malvids</taxon>
        <taxon>Brassicales</taxon>
        <taxon>Brassicaceae</taxon>
        <taxon>Camelineae</taxon>
        <taxon>Camelina</taxon>
    </lineage>
</organism>
<keyword evidence="4" id="KW-1185">Reference proteome</keyword>
<evidence type="ECO:0000259" key="3">
    <source>
        <dbReference type="Pfam" id="PF22936"/>
    </source>
</evidence>
<evidence type="ECO:0000313" key="4">
    <source>
        <dbReference type="Proteomes" id="UP000694864"/>
    </source>
</evidence>
<dbReference type="InterPro" id="IPR036875">
    <property type="entry name" value="Znf_CCHC_sf"/>
</dbReference>
<dbReference type="Proteomes" id="UP000694864">
    <property type="component" value="Chromosome 2"/>
</dbReference>
<feature type="compositionally biased region" description="Polar residues" evidence="1">
    <location>
        <begin position="265"/>
        <end position="279"/>
    </location>
</feature>
<accession>A0ABM0WTL6</accession>
<evidence type="ECO:0000256" key="1">
    <source>
        <dbReference type="SAM" id="MobiDB-lite"/>
    </source>
</evidence>
<reference evidence="5" key="2">
    <citation type="submission" date="2025-08" db="UniProtKB">
        <authorList>
            <consortium name="RefSeq"/>
        </authorList>
    </citation>
    <scope>IDENTIFICATION</scope>
    <source>
        <tissue evidence="5">Leaf</tissue>
    </source>
</reference>
<feature type="domain" description="Retrotransposon Copia-like N-terminal" evidence="2">
    <location>
        <begin position="15"/>
        <end position="53"/>
    </location>
</feature>
<reference evidence="4" key="1">
    <citation type="journal article" date="2014" name="Nat. Commun.">
        <title>The emerging biofuel crop Camelina sativa retains a highly undifferentiated hexaploid genome structure.</title>
        <authorList>
            <person name="Kagale S."/>
            <person name="Koh C."/>
            <person name="Nixon J."/>
            <person name="Bollina V."/>
            <person name="Clarke W.E."/>
            <person name="Tuteja R."/>
            <person name="Spillane C."/>
            <person name="Robinson S.J."/>
            <person name="Links M.G."/>
            <person name="Clarke C."/>
            <person name="Higgins E.E."/>
            <person name="Huebert T."/>
            <person name="Sharpe A.G."/>
            <person name="Parkin I.A."/>
        </authorList>
    </citation>
    <scope>NUCLEOTIDE SEQUENCE [LARGE SCALE GENOMIC DNA]</scope>
    <source>
        <strain evidence="4">cv. DH55</strain>
    </source>
</reference>
<evidence type="ECO:0000313" key="5">
    <source>
        <dbReference type="RefSeq" id="XP_010475978.1"/>
    </source>
</evidence>
<dbReference type="RefSeq" id="XP_010475978.1">
    <property type="nucleotide sequence ID" value="XM_010477676.2"/>
</dbReference>
<dbReference type="SUPFAM" id="SSF57756">
    <property type="entry name" value="Retrovirus zinc finger-like domains"/>
    <property type="match status" value="1"/>
</dbReference>
<dbReference type="InterPro" id="IPR054722">
    <property type="entry name" value="PolX-like_BBD"/>
</dbReference>
<dbReference type="InterPro" id="IPR029472">
    <property type="entry name" value="Copia-like_N"/>
</dbReference>
<name>A0ABM0WTL6_CAMSA</name>
<dbReference type="Pfam" id="PF22936">
    <property type="entry name" value="Pol_BBD"/>
    <property type="match status" value="1"/>
</dbReference>
<proteinExistence type="predicted"/>
<sequence>MAPDDSLSSALSISQVVTLKLTESNYLLWKTQFESFLSPQMLLGYVNGSVVRPSATRSVNSDEGPSEEPNPDFAKWMRNDQLVMAWIFGSLSEPALRVVYGMHSAHEVWMALAKKFNRVSTTRKFDLQNRLRACDKLGRTMEDYLSELKQIFDQLDSIGYPMNDLEKIHGLLSGLGKDYESVATVIEHSMDTVPGPCYEDVVFKVTAFDDKLKKYASASMVTPHLAFQAEKSYFDRGGSNNRGGRSNGGSRGRGNYSTRGRGFSQHINNQNSSNRQNKTGGARPTCQICGKYGHSAFDCYNRYNEEYVQPELPTALAAMRISEGEQHTGNEWLPDSGSTAHITNSTANLQQAQPYQGNDSVMVGNGEFLPITHIGSVPLQTLSGQAYQAAPHNRKQE</sequence>